<evidence type="ECO:0000256" key="1">
    <source>
        <dbReference type="ARBA" id="ARBA00022468"/>
    </source>
</evidence>
<feature type="compositionally biased region" description="Basic and acidic residues" evidence="4">
    <location>
        <begin position="381"/>
        <end position="391"/>
    </location>
</feature>
<evidence type="ECO:0000256" key="2">
    <source>
        <dbReference type="ARBA" id="ARBA00022614"/>
    </source>
</evidence>
<dbReference type="PANTHER" id="PTHR24113">
    <property type="entry name" value="RAN GTPASE-ACTIVATING PROTEIN 1"/>
    <property type="match status" value="1"/>
</dbReference>
<feature type="region of interest" description="Disordered" evidence="4">
    <location>
        <begin position="375"/>
        <end position="420"/>
    </location>
</feature>
<dbReference type="SMART" id="SM00368">
    <property type="entry name" value="LRR_RI"/>
    <property type="match status" value="8"/>
</dbReference>
<dbReference type="AlphaFoldDB" id="D3BFK5"/>
<reference evidence="5 6" key="1">
    <citation type="journal article" date="2011" name="Genome Res.">
        <title>Phylogeny-wide analysis of social amoeba genomes highlights ancient origins for complex intercellular communication.</title>
        <authorList>
            <person name="Heidel A.J."/>
            <person name="Lawal H.M."/>
            <person name="Felder M."/>
            <person name="Schilde C."/>
            <person name="Helps N.R."/>
            <person name="Tunggal B."/>
            <person name="Rivero F."/>
            <person name="John U."/>
            <person name="Schleicher M."/>
            <person name="Eichinger L."/>
            <person name="Platzer M."/>
            <person name="Noegel A.A."/>
            <person name="Schaap P."/>
            <person name="Gloeckner G."/>
        </authorList>
    </citation>
    <scope>NUCLEOTIDE SEQUENCE [LARGE SCALE GENOMIC DNA]</scope>
    <source>
        <strain evidence="6">ATCC 26659 / Pp 5 / PN500</strain>
    </source>
</reference>
<dbReference type="PANTHER" id="PTHR24113:SF12">
    <property type="entry name" value="RAN GTPASE-ACTIVATING PROTEIN 1"/>
    <property type="match status" value="1"/>
</dbReference>
<dbReference type="SUPFAM" id="SSF52047">
    <property type="entry name" value="RNI-like"/>
    <property type="match status" value="2"/>
</dbReference>
<dbReference type="InterPro" id="IPR032675">
    <property type="entry name" value="LRR_dom_sf"/>
</dbReference>
<gene>
    <name evidence="5" type="ORF">PPL_06739</name>
</gene>
<dbReference type="Pfam" id="PF13516">
    <property type="entry name" value="LRR_6"/>
    <property type="match status" value="4"/>
</dbReference>
<keyword evidence="1" id="KW-0343">GTPase activation</keyword>
<dbReference type="Proteomes" id="UP000001396">
    <property type="component" value="Unassembled WGS sequence"/>
</dbReference>
<dbReference type="Gene3D" id="3.80.10.10">
    <property type="entry name" value="Ribonuclease Inhibitor"/>
    <property type="match status" value="3"/>
</dbReference>
<keyword evidence="6" id="KW-1185">Reference proteome</keyword>
<dbReference type="GO" id="GO:0006913">
    <property type="term" value="P:nucleocytoplasmic transport"/>
    <property type="evidence" value="ECO:0007669"/>
    <property type="project" value="TreeGrafter"/>
</dbReference>
<protein>
    <submittedName>
        <fullName evidence="5">Leucine-rich repeat-containing protein</fullName>
    </submittedName>
</protein>
<dbReference type="GO" id="GO:0048471">
    <property type="term" value="C:perinuclear region of cytoplasm"/>
    <property type="evidence" value="ECO:0007669"/>
    <property type="project" value="TreeGrafter"/>
</dbReference>
<dbReference type="GO" id="GO:0005829">
    <property type="term" value="C:cytosol"/>
    <property type="evidence" value="ECO:0007669"/>
    <property type="project" value="TreeGrafter"/>
</dbReference>
<dbReference type="RefSeq" id="XP_020432039.1">
    <property type="nucleotide sequence ID" value="XM_020577591.1"/>
</dbReference>
<comment type="caution">
    <text evidence="5">The sequence shown here is derived from an EMBL/GenBank/DDBJ whole genome shotgun (WGS) entry which is preliminary data.</text>
</comment>
<dbReference type="GO" id="GO:0031267">
    <property type="term" value="F:small GTPase binding"/>
    <property type="evidence" value="ECO:0007669"/>
    <property type="project" value="TreeGrafter"/>
</dbReference>
<dbReference type="STRING" id="670386.D3BFK5"/>
<evidence type="ECO:0000256" key="3">
    <source>
        <dbReference type="ARBA" id="ARBA00022737"/>
    </source>
</evidence>
<dbReference type="InterPro" id="IPR001611">
    <property type="entry name" value="Leu-rich_rpt"/>
</dbReference>
<name>D3BFK5_HETP5</name>
<accession>D3BFK5</accession>
<dbReference type="GeneID" id="31362220"/>
<dbReference type="GO" id="GO:0005096">
    <property type="term" value="F:GTPase activator activity"/>
    <property type="evidence" value="ECO:0007669"/>
    <property type="project" value="UniProtKB-KW"/>
</dbReference>
<keyword evidence="3" id="KW-0677">Repeat</keyword>
<evidence type="ECO:0000313" key="5">
    <source>
        <dbReference type="EMBL" id="EFA79919.1"/>
    </source>
</evidence>
<feature type="compositionally biased region" description="Low complexity" evidence="4">
    <location>
        <begin position="392"/>
        <end position="403"/>
    </location>
</feature>
<dbReference type="OMA" id="ELYMHGH"/>
<evidence type="ECO:0000256" key="4">
    <source>
        <dbReference type="SAM" id="MobiDB-lite"/>
    </source>
</evidence>
<dbReference type="GO" id="GO:0005634">
    <property type="term" value="C:nucleus"/>
    <property type="evidence" value="ECO:0007669"/>
    <property type="project" value="TreeGrafter"/>
</dbReference>
<feature type="compositionally biased region" description="Acidic residues" evidence="4">
    <location>
        <begin position="408"/>
        <end position="420"/>
    </location>
</feature>
<dbReference type="EMBL" id="ADBJ01000031">
    <property type="protein sequence ID" value="EFA79919.1"/>
    <property type="molecule type" value="Genomic_DNA"/>
</dbReference>
<dbReference type="InterPro" id="IPR027038">
    <property type="entry name" value="RanGap"/>
</dbReference>
<sequence length="442" mass="47929">MVWGTVNRDEQIKSQINGLIKQLEQNTIESMFLLQSFLPISPESAISIGDALLKNKSLEELYLSGHDLGLDGSKSIGNALAQHTAATGVGSLNSLDLCQNDIDDAALPILAKILIKSTGVRVLNLAYNTFTPSGFAAFIDTLISYQVRLEKLQFTGNNIGDDGAVQLARMIAQNHGLNNIEVNDCQIGEVGARALGSALVVWNGDHFAASDNPRFSKAFSEGFMLADFIGEHEHANPDGAALATANNGSQLRSLVLRGCHIGDEGISLIVEAIMSGRLPSLNLLDVAVNSLTIRSLEMLAGILTVANGAKLKILDVSCNELGSEAVEIIANCLQSGKLTTLTCLSINNINIGLTQLKQLCKYLIQFPNSSLHVIETMGNNGDDKDKEKEQQNNKNNNNNNNNNTPDQHEDEEEEEGQAIVDDEFLDLLDQLYEDTEIDLKWK</sequence>
<dbReference type="InParanoid" id="D3BFK5"/>
<keyword evidence="2" id="KW-0433">Leucine-rich repeat</keyword>
<evidence type="ECO:0000313" key="6">
    <source>
        <dbReference type="Proteomes" id="UP000001396"/>
    </source>
</evidence>
<proteinExistence type="predicted"/>
<organism evidence="5 6">
    <name type="scientific">Heterostelium pallidum (strain ATCC 26659 / Pp 5 / PN500)</name>
    <name type="common">Cellular slime mold</name>
    <name type="synonym">Polysphondylium pallidum</name>
    <dbReference type="NCBI Taxonomy" id="670386"/>
    <lineage>
        <taxon>Eukaryota</taxon>
        <taxon>Amoebozoa</taxon>
        <taxon>Evosea</taxon>
        <taxon>Eumycetozoa</taxon>
        <taxon>Dictyostelia</taxon>
        <taxon>Acytosteliales</taxon>
        <taxon>Acytosteliaceae</taxon>
        <taxon>Heterostelium</taxon>
    </lineage>
</organism>